<name>A0A0V0HD13_SOLCH</name>
<reference evidence="2" key="1">
    <citation type="submission" date="2015-12" db="EMBL/GenBank/DDBJ databases">
        <title>Gene expression during late stages of embryo sac development: a critical building block for successful pollen-pistil interactions.</title>
        <authorList>
            <person name="Liu Y."/>
            <person name="Joly V."/>
            <person name="Sabar M."/>
            <person name="Matton D.P."/>
        </authorList>
    </citation>
    <scope>NUCLEOTIDE SEQUENCE</scope>
</reference>
<feature type="region of interest" description="Disordered" evidence="1">
    <location>
        <begin position="33"/>
        <end position="60"/>
    </location>
</feature>
<feature type="non-terminal residue" evidence="2">
    <location>
        <position position="1"/>
    </location>
</feature>
<organism evidence="2">
    <name type="scientific">Solanum chacoense</name>
    <name type="common">Chaco potato</name>
    <dbReference type="NCBI Taxonomy" id="4108"/>
    <lineage>
        <taxon>Eukaryota</taxon>
        <taxon>Viridiplantae</taxon>
        <taxon>Streptophyta</taxon>
        <taxon>Embryophyta</taxon>
        <taxon>Tracheophyta</taxon>
        <taxon>Spermatophyta</taxon>
        <taxon>Magnoliopsida</taxon>
        <taxon>eudicotyledons</taxon>
        <taxon>Gunneridae</taxon>
        <taxon>Pentapetalae</taxon>
        <taxon>asterids</taxon>
        <taxon>lamiids</taxon>
        <taxon>Solanales</taxon>
        <taxon>Solanaceae</taxon>
        <taxon>Solanoideae</taxon>
        <taxon>Solaneae</taxon>
        <taxon>Solanum</taxon>
    </lineage>
</organism>
<sequence>CLVLLSFKTFTESFTMFWWQVLVHRSLREPLDSRQAVTKRHQPRSGDPKGPDINHPLRKG</sequence>
<accession>A0A0V0HD13</accession>
<protein>
    <submittedName>
        <fullName evidence="2">Putative ovule protein</fullName>
    </submittedName>
</protein>
<dbReference type="AlphaFoldDB" id="A0A0V0HD13"/>
<evidence type="ECO:0000256" key="1">
    <source>
        <dbReference type="SAM" id="MobiDB-lite"/>
    </source>
</evidence>
<proteinExistence type="predicted"/>
<evidence type="ECO:0000313" key="2">
    <source>
        <dbReference type="EMBL" id="JAP17382.1"/>
    </source>
</evidence>
<dbReference type="EMBL" id="GEDG01022599">
    <property type="protein sequence ID" value="JAP17382.1"/>
    <property type="molecule type" value="Transcribed_RNA"/>
</dbReference>